<dbReference type="RefSeq" id="WP_147312328.1">
    <property type="nucleotide sequence ID" value="NZ_QTTT01000001.1"/>
</dbReference>
<gene>
    <name evidence="4" type="ORF">DFJ69_3259</name>
</gene>
<feature type="region of interest" description="Disordered" evidence="1">
    <location>
        <begin position="390"/>
        <end position="419"/>
    </location>
</feature>
<dbReference type="InterPro" id="IPR042070">
    <property type="entry name" value="PucR_C-HTH_sf"/>
</dbReference>
<dbReference type="PANTHER" id="PTHR33744">
    <property type="entry name" value="CARBOHYDRATE DIACID REGULATOR"/>
    <property type="match status" value="1"/>
</dbReference>
<feature type="domain" description="PucR C-terminal helix-turn-helix" evidence="2">
    <location>
        <begin position="328"/>
        <end position="386"/>
    </location>
</feature>
<evidence type="ECO:0000256" key="1">
    <source>
        <dbReference type="SAM" id="MobiDB-lite"/>
    </source>
</evidence>
<comment type="caution">
    <text evidence="4">The sequence shown here is derived from an EMBL/GenBank/DDBJ whole genome shotgun (WGS) entry which is preliminary data.</text>
</comment>
<dbReference type="EMBL" id="QTTT01000001">
    <property type="protein sequence ID" value="REE97784.1"/>
    <property type="molecule type" value="Genomic_DNA"/>
</dbReference>
<dbReference type="InterPro" id="IPR025736">
    <property type="entry name" value="PucR_C-HTH_dom"/>
</dbReference>
<reference evidence="4 5" key="1">
    <citation type="submission" date="2018-08" db="EMBL/GenBank/DDBJ databases">
        <title>Sequencing the genomes of 1000 actinobacteria strains.</title>
        <authorList>
            <person name="Klenk H.-P."/>
        </authorList>
    </citation>
    <scope>NUCLEOTIDE SEQUENCE [LARGE SCALE GENOMIC DNA]</scope>
    <source>
        <strain evidence="4 5">DSM 43927</strain>
    </source>
</reference>
<dbReference type="Pfam" id="PF13556">
    <property type="entry name" value="HTH_30"/>
    <property type="match status" value="1"/>
</dbReference>
<evidence type="ECO:0000313" key="4">
    <source>
        <dbReference type="EMBL" id="REE97784.1"/>
    </source>
</evidence>
<evidence type="ECO:0000259" key="3">
    <source>
        <dbReference type="Pfam" id="PF25906"/>
    </source>
</evidence>
<dbReference type="InterPro" id="IPR051448">
    <property type="entry name" value="CdaR-like_regulators"/>
</dbReference>
<feature type="domain" description="PucR-like N-terminal" evidence="3">
    <location>
        <begin position="11"/>
        <end position="170"/>
    </location>
</feature>
<evidence type="ECO:0000259" key="2">
    <source>
        <dbReference type="Pfam" id="PF13556"/>
    </source>
</evidence>
<sequence length="419" mass="46112">MVVPHLDVHAFAAIPSRLARDLRPHVGRAVEGVLGAQTEDEPAGVSGHGTVREVVEQALRHFYDLVEDPRPVVWERVAGHYAELGRRLADDPPSVDRMHQLMFRSARALWHTLDALVTVDFDETMLGLIAEAQFGFIEACSTALSQGYRSQQPEDPELRRQRRRKLLELLTADQRPEESVVGELAKQAGWPLPKAAAVAVLRPRDGYDMAQSLMVPEEMLVGSANGPFLLIPDPDGPGRDRLLRPLLRDWIVAVGPTMSPMRAAESLRWAKDAMTLAIRGVIADDDVIVSTDHVPTLVIFHAEGLIGSAADARLAPLSEVPTTHRERLLETLLALLESKFNATEAALRLHVHPQTVRYRARQLEQLFGEELRDPRGCLELEMILHARLAGTRPRPSSATPPAARGTARDRGAGAVPALS</sequence>
<proteinExistence type="predicted"/>
<dbReference type="Proteomes" id="UP000256661">
    <property type="component" value="Unassembled WGS sequence"/>
</dbReference>
<keyword evidence="5" id="KW-1185">Reference proteome</keyword>
<evidence type="ECO:0000313" key="5">
    <source>
        <dbReference type="Proteomes" id="UP000256661"/>
    </source>
</evidence>
<dbReference type="Gene3D" id="1.10.10.2840">
    <property type="entry name" value="PucR C-terminal helix-turn-helix domain"/>
    <property type="match status" value="1"/>
</dbReference>
<protein>
    <submittedName>
        <fullName evidence="4">PucR-like helix-turn-helix protein</fullName>
    </submittedName>
</protein>
<feature type="compositionally biased region" description="Low complexity" evidence="1">
    <location>
        <begin position="390"/>
        <end position="405"/>
    </location>
</feature>
<dbReference type="Pfam" id="PF25906">
    <property type="entry name" value="PucR-like_N"/>
    <property type="match status" value="1"/>
</dbReference>
<dbReference type="AlphaFoldDB" id="A0A3D9SYZ0"/>
<organism evidence="4 5">
    <name type="scientific">Thermomonospora umbrina</name>
    <dbReference type="NCBI Taxonomy" id="111806"/>
    <lineage>
        <taxon>Bacteria</taxon>
        <taxon>Bacillati</taxon>
        <taxon>Actinomycetota</taxon>
        <taxon>Actinomycetes</taxon>
        <taxon>Streptosporangiales</taxon>
        <taxon>Thermomonosporaceae</taxon>
        <taxon>Thermomonospora</taxon>
    </lineage>
</organism>
<dbReference type="InterPro" id="IPR058663">
    <property type="entry name" value="PucR-like_N"/>
</dbReference>
<accession>A0A3D9SYZ0</accession>
<dbReference type="PANTHER" id="PTHR33744:SF1">
    <property type="entry name" value="DNA-BINDING TRANSCRIPTIONAL ACTIVATOR ADER"/>
    <property type="match status" value="1"/>
</dbReference>
<dbReference type="OrthoDB" id="3449988at2"/>
<name>A0A3D9SYZ0_9ACTN</name>